<proteinExistence type="predicted"/>
<geneLocation type="mitochondrion" evidence="1"/>
<dbReference type="EMBL" id="MK697699">
    <property type="protein sequence ID" value="QHR89812.1"/>
    <property type="molecule type" value="Genomic_DNA"/>
</dbReference>
<sequence length="59" mass="6577">MGSRKGESLIYYLIEGLIRISPHGGSGVDVYIGPIIQYKINPDQWRMDDLPCSNAPIDL</sequence>
<evidence type="ECO:0000313" key="1">
    <source>
        <dbReference type="EMBL" id="QHR89812.1"/>
    </source>
</evidence>
<dbReference type="AlphaFoldDB" id="A0A6B9XUM8"/>
<gene>
    <name evidence="1" type="primary">orf03857</name>
    <name evidence="1" type="ORF">Q903MT_gene3834</name>
</gene>
<organism evidence="1">
    <name type="scientific">Picea sitchensis</name>
    <name type="common">Sitka spruce</name>
    <name type="synonym">Pinus sitchensis</name>
    <dbReference type="NCBI Taxonomy" id="3332"/>
    <lineage>
        <taxon>Eukaryota</taxon>
        <taxon>Viridiplantae</taxon>
        <taxon>Streptophyta</taxon>
        <taxon>Embryophyta</taxon>
        <taxon>Tracheophyta</taxon>
        <taxon>Spermatophyta</taxon>
        <taxon>Pinopsida</taxon>
        <taxon>Pinidae</taxon>
        <taxon>Conifers I</taxon>
        <taxon>Pinales</taxon>
        <taxon>Pinaceae</taxon>
        <taxon>Picea</taxon>
    </lineage>
</organism>
<accession>A0A6B9XUM8</accession>
<keyword evidence="1" id="KW-0496">Mitochondrion</keyword>
<name>A0A6B9XUM8_PICSI</name>
<reference evidence="1" key="1">
    <citation type="submission" date="2019-03" db="EMBL/GenBank/DDBJ databases">
        <title>Largest Complete Mitochondrial Genome of a Gymnosperm, Sitka Spruce (Picea sitchensis), Indicates Complex Physical Structure.</title>
        <authorList>
            <person name="Jackman S.D."/>
            <person name="Coombe L."/>
            <person name="Warren R."/>
            <person name="Kirk H."/>
            <person name="Trinh E."/>
            <person name="McLeod T."/>
            <person name="Pleasance S."/>
            <person name="Pandoh P."/>
            <person name="Zhao Y."/>
            <person name="Coope R."/>
            <person name="Bousquet J."/>
            <person name="Bohlmann J.C."/>
            <person name="Jones S.J.M."/>
            <person name="Birol I."/>
        </authorList>
    </citation>
    <scope>NUCLEOTIDE SEQUENCE</scope>
    <source>
        <strain evidence="1">Q903</strain>
    </source>
</reference>
<protein>
    <submittedName>
        <fullName evidence="1">Uncharacterized protein</fullName>
    </submittedName>
</protein>